<keyword evidence="7" id="KW-1185">Reference proteome</keyword>
<evidence type="ECO:0000256" key="1">
    <source>
        <dbReference type="ARBA" id="ARBA00022443"/>
    </source>
</evidence>
<feature type="compositionally biased region" description="Basic and acidic residues" evidence="4">
    <location>
        <begin position="234"/>
        <end position="246"/>
    </location>
</feature>
<feature type="region of interest" description="Disordered" evidence="4">
    <location>
        <begin position="191"/>
        <end position="213"/>
    </location>
</feature>
<evidence type="ECO:0000259" key="5">
    <source>
        <dbReference type="PROSITE" id="PS50002"/>
    </source>
</evidence>
<dbReference type="Pfam" id="PF14604">
    <property type="entry name" value="SH3_9"/>
    <property type="match status" value="2"/>
</dbReference>
<evidence type="ECO:0000313" key="7">
    <source>
        <dbReference type="Proteomes" id="UP001159427"/>
    </source>
</evidence>
<comment type="caution">
    <text evidence="6">The sequence shown here is derived from an EMBL/GenBank/DDBJ whole genome shotgun (WGS) entry which is preliminary data.</text>
</comment>
<dbReference type="EMBL" id="CALNXI010001340">
    <property type="protein sequence ID" value="CAH3165529.1"/>
    <property type="molecule type" value="Genomic_DNA"/>
</dbReference>
<dbReference type="SMART" id="SM00326">
    <property type="entry name" value="SH3"/>
    <property type="match status" value="3"/>
</dbReference>
<dbReference type="PRINTS" id="PR00499">
    <property type="entry name" value="P67PHOX"/>
</dbReference>
<feature type="compositionally biased region" description="Basic and acidic residues" evidence="4">
    <location>
        <begin position="395"/>
        <end position="415"/>
    </location>
</feature>
<dbReference type="PANTHER" id="PTHR14167">
    <property type="entry name" value="SH3 DOMAIN-CONTAINING"/>
    <property type="match status" value="1"/>
</dbReference>
<feature type="domain" description="SH3" evidence="5">
    <location>
        <begin position="33"/>
        <end position="92"/>
    </location>
</feature>
<feature type="domain" description="SH3" evidence="5">
    <location>
        <begin position="284"/>
        <end position="346"/>
    </location>
</feature>
<evidence type="ECO:0000256" key="3">
    <source>
        <dbReference type="SAM" id="Coils"/>
    </source>
</evidence>
<dbReference type="Pfam" id="PF00018">
    <property type="entry name" value="SH3_1"/>
    <property type="match status" value="1"/>
</dbReference>
<organism evidence="6 7">
    <name type="scientific">Porites evermanni</name>
    <dbReference type="NCBI Taxonomy" id="104178"/>
    <lineage>
        <taxon>Eukaryota</taxon>
        <taxon>Metazoa</taxon>
        <taxon>Cnidaria</taxon>
        <taxon>Anthozoa</taxon>
        <taxon>Hexacorallia</taxon>
        <taxon>Scleractinia</taxon>
        <taxon>Fungiina</taxon>
        <taxon>Poritidae</taxon>
        <taxon>Porites</taxon>
    </lineage>
</organism>
<name>A0ABN8QJ98_9CNID</name>
<keyword evidence="1 2" id="KW-0728">SH3 domain</keyword>
<feature type="compositionally biased region" description="Basic and acidic residues" evidence="4">
    <location>
        <begin position="463"/>
        <end position="522"/>
    </location>
</feature>
<evidence type="ECO:0000256" key="4">
    <source>
        <dbReference type="SAM" id="MobiDB-lite"/>
    </source>
</evidence>
<feature type="region of interest" description="Disordered" evidence="4">
    <location>
        <begin position="232"/>
        <end position="296"/>
    </location>
</feature>
<dbReference type="PRINTS" id="PR00452">
    <property type="entry name" value="SH3DOMAIN"/>
</dbReference>
<reference evidence="6 7" key="1">
    <citation type="submission" date="2022-05" db="EMBL/GenBank/DDBJ databases">
        <authorList>
            <consortium name="Genoscope - CEA"/>
            <person name="William W."/>
        </authorList>
    </citation>
    <scope>NUCLEOTIDE SEQUENCE [LARGE SCALE GENOMIC DNA]</scope>
</reference>
<dbReference type="PROSITE" id="PS50002">
    <property type="entry name" value="SH3"/>
    <property type="match status" value="3"/>
</dbReference>
<feature type="coiled-coil region" evidence="3">
    <location>
        <begin position="656"/>
        <end position="698"/>
    </location>
</feature>
<feature type="compositionally biased region" description="Low complexity" evidence="4">
    <location>
        <begin position="438"/>
        <end position="449"/>
    </location>
</feature>
<feature type="compositionally biased region" description="Basic and acidic residues" evidence="4">
    <location>
        <begin position="622"/>
        <end position="637"/>
    </location>
</feature>
<accession>A0ABN8QJ98</accession>
<proteinExistence type="predicted"/>
<protein>
    <recommendedName>
        <fullName evidence="5">SH3 domain-containing protein</fullName>
    </recommendedName>
</protein>
<feature type="compositionally biased region" description="Basic and acidic residues" evidence="4">
    <location>
        <begin position="570"/>
        <end position="612"/>
    </location>
</feature>
<dbReference type="Proteomes" id="UP001159427">
    <property type="component" value="Unassembled WGS sequence"/>
</dbReference>
<feature type="region of interest" description="Disordered" evidence="4">
    <location>
        <begin position="347"/>
        <end position="654"/>
    </location>
</feature>
<evidence type="ECO:0000313" key="6">
    <source>
        <dbReference type="EMBL" id="CAH3165529.1"/>
    </source>
</evidence>
<evidence type="ECO:0000256" key="2">
    <source>
        <dbReference type="PROSITE-ProRule" id="PRU00192"/>
    </source>
</evidence>
<dbReference type="PANTHER" id="PTHR14167:SF116">
    <property type="entry name" value="CAP, ISOFORM AC"/>
    <property type="match status" value="1"/>
</dbReference>
<dbReference type="InterPro" id="IPR036028">
    <property type="entry name" value="SH3-like_dom_sf"/>
</dbReference>
<dbReference type="CDD" id="cd11875">
    <property type="entry name" value="SH3_CD2AP-like_3"/>
    <property type="match status" value="1"/>
</dbReference>
<feature type="compositionally biased region" description="Pro residues" evidence="4">
    <location>
        <begin position="272"/>
        <end position="283"/>
    </location>
</feature>
<gene>
    <name evidence="6" type="ORF">PEVE_00005371</name>
</gene>
<dbReference type="InterPro" id="IPR050384">
    <property type="entry name" value="Endophilin_SH3RF"/>
</dbReference>
<feature type="compositionally biased region" description="Basic and acidic residues" evidence="4">
    <location>
        <begin position="422"/>
        <end position="434"/>
    </location>
</feature>
<dbReference type="SUPFAM" id="SSF50044">
    <property type="entry name" value="SH3-domain"/>
    <property type="match status" value="3"/>
</dbReference>
<sequence length="733" mass="81150">MTISLRLSLTSILKVTKRAFCSACVTIAEKGLFSRRTARVTFSYKAEQDDELSLEVGDVIKSIVDTDVGWCEGELNGKRGMFPSNFVEEIVAESSDNNTDSVAGKKARVTFDYDAQDKDELTLKVGEIVNVLGEEEAGWWKGQLANKTGVFPSNFVELIDEKDAAQMETQHKHSVEATAPSAEHLDGLLEEEEPEIKRSSSVGASSKKLPGGGMGFGNLISADILAEKRLKKVHHDDKKEKKEKSSVLHAEPSKSPSTVKTKAPATSAKSRPAPPVPQCPPSKKPSERAKVMFPYEPENSDELNLVEGDIITILNKDVPESDGWWEGEINGKVGMFPNNFVELLPAEEEDTTSVKDKARVAPATAKKGVPVLPVNLDELKKSPKTHKKPAPSVSVKDDSDSEKTAHKVTPKEPPKKPVSSHPAKEEPNVDHTPEMAHPAPAKKPVAPQKPTLPPKKPLPIKAKKPDIIGRKPEKKADTEKSAPLKKTAEDAVDGSHVKEMSHVQERSKPVDKKPTPEIKTSDTGEAPISFDDPPETETLNHLTANRAKVPQKRPPSKEGRLDSARLSGNLDDHLTETIKHPPSRPKEPPKEPAWKRDAREAREKKQPLEEKAALPILASKTDALEKRKSVHKEETHEQTPPVQKVEPFTTTSPAEVEKLRKEVSGLREMLDKMEKKFNESLKKQEEKFIREIEVLTNDFDEEKKQNAAELAALKVELNIMKRRQSRLNLDDTQ</sequence>
<feature type="domain" description="SH3" evidence="5">
    <location>
        <begin position="102"/>
        <end position="161"/>
    </location>
</feature>
<dbReference type="InterPro" id="IPR001452">
    <property type="entry name" value="SH3_domain"/>
</dbReference>
<dbReference type="Gene3D" id="2.30.30.40">
    <property type="entry name" value="SH3 Domains"/>
    <property type="match status" value="3"/>
</dbReference>
<keyword evidence="3" id="KW-0175">Coiled coil</keyword>